<dbReference type="Gene3D" id="3.20.20.370">
    <property type="entry name" value="Glycoside hydrolase/deacetylase"/>
    <property type="match status" value="1"/>
</dbReference>
<accession>A0A382KZL9</accession>
<feature type="domain" description="NodB homology" evidence="1">
    <location>
        <begin position="70"/>
        <end position="178"/>
    </location>
</feature>
<dbReference type="SUPFAM" id="SSF88713">
    <property type="entry name" value="Glycoside hydrolase/deacetylase"/>
    <property type="match status" value="1"/>
</dbReference>
<proteinExistence type="predicted"/>
<evidence type="ECO:0000313" key="2">
    <source>
        <dbReference type="EMBL" id="SVC29779.1"/>
    </source>
</evidence>
<dbReference type="AlphaFoldDB" id="A0A382KZL9"/>
<dbReference type="PANTHER" id="PTHR43123:SF4">
    <property type="entry name" value="POLYSACCHARIDE DEACETYLASE"/>
    <property type="match status" value="1"/>
</dbReference>
<gene>
    <name evidence="2" type="ORF">METZ01_LOCUS282633</name>
</gene>
<dbReference type="GO" id="GO:0016810">
    <property type="term" value="F:hydrolase activity, acting on carbon-nitrogen (but not peptide) bonds"/>
    <property type="evidence" value="ECO:0007669"/>
    <property type="project" value="InterPro"/>
</dbReference>
<sequence>MLEPDLSVYAPIVDRPKMQWPENARVALWVAPNVEYVDYIPAPNDGKGGFFRQVHTRTPSPDVAQFGNHDYGNRVCFWRMLEIFDHHNVKCTISLNEAVLQQFPEIVDAMVKRDYDFMSHGIYNNRFLNLLSIEEERAFFQDCKETLKHYTGKELKGMLTPAVSPSANTHDLMAEAGLIYNADWGHDDQPFPMKVKSGRLISMPYNLDLNDGTFNRFGLPPEYWAQCVKDQFDVMYSEGADNAKQLCLSLHPALIGHPSRIKYLDEVLGYMLSHEGVWQTTADEMAEYYMANYYDSMVSHLEKTSYA</sequence>
<dbReference type="GO" id="GO:0005975">
    <property type="term" value="P:carbohydrate metabolic process"/>
    <property type="evidence" value="ECO:0007669"/>
    <property type="project" value="InterPro"/>
</dbReference>
<reference evidence="2" key="1">
    <citation type="submission" date="2018-05" db="EMBL/GenBank/DDBJ databases">
        <authorList>
            <person name="Lanie J.A."/>
            <person name="Ng W.-L."/>
            <person name="Kazmierczak K.M."/>
            <person name="Andrzejewski T.M."/>
            <person name="Davidsen T.M."/>
            <person name="Wayne K.J."/>
            <person name="Tettelin H."/>
            <person name="Glass J.I."/>
            <person name="Rusch D."/>
            <person name="Podicherti R."/>
            <person name="Tsui H.-C.T."/>
            <person name="Winkler M.E."/>
        </authorList>
    </citation>
    <scope>NUCLEOTIDE SEQUENCE</scope>
</reference>
<dbReference type="PANTHER" id="PTHR43123">
    <property type="entry name" value="POLYSACCHARIDE DEACETYLASE-RELATED"/>
    <property type="match status" value="1"/>
</dbReference>
<dbReference type="InterPro" id="IPR011330">
    <property type="entry name" value="Glyco_hydro/deAcase_b/a-brl"/>
</dbReference>
<name>A0A382KZL9_9ZZZZ</name>
<protein>
    <recommendedName>
        <fullName evidence="1">NodB homology domain-containing protein</fullName>
    </recommendedName>
</protein>
<dbReference type="InterPro" id="IPR002509">
    <property type="entry name" value="NODB_dom"/>
</dbReference>
<dbReference type="EMBL" id="UINC01083758">
    <property type="protein sequence ID" value="SVC29779.1"/>
    <property type="molecule type" value="Genomic_DNA"/>
</dbReference>
<dbReference type="Pfam" id="PF01522">
    <property type="entry name" value="Polysacc_deac_1"/>
    <property type="match status" value="1"/>
</dbReference>
<organism evidence="2">
    <name type="scientific">marine metagenome</name>
    <dbReference type="NCBI Taxonomy" id="408172"/>
    <lineage>
        <taxon>unclassified sequences</taxon>
        <taxon>metagenomes</taxon>
        <taxon>ecological metagenomes</taxon>
    </lineage>
</organism>
<evidence type="ECO:0000259" key="1">
    <source>
        <dbReference type="Pfam" id="PF01522"/>
    </source>
</evidence>